<proteinExistence type="predicted"/>
<evidence type="ECO:0000313" key="2">
    <source>
        <dbReference type="EMBL" id="EZA52395.1"/>
    </source>
</evidence>
<name>A0A026W8L4_OOCBI</name>
<dbReference type="OrthoDB" id="7640269at2759"/>
<organism evidence="2 3">
    <name type="scientific">Ooceraea biroi</name>
    <name type="common">Clonal raider ant</name>
    <name type="synonym">Cerapachys biroi</name>
    <dbReference type="NCBI Taxonomy" id="2015173"/>
    <lineage>
        <taxon>Eukaryota</taxon>
        <taxon>Metazoa</taxon>
        <taxon>Ecdysozoa</taxon>
        <taxon>Arthropoda</taxon>
        <taxon>Hexapoda</taxon>
        <taxon>Insecta</taxon>
        <taxon>Pterygota</taxon>
        <taxon>Neoptera</taxon>
        <taxon>Endopterygota</taxon>
        <taxon>Hymenoptera</taxon>
        <taxon>Apocrita</taxon>
        <taxon>Aculeata</taxon>
        <taxon>Formicoidea</taxon>
        <taxon>Formicidae</taxon>
        <taxon>Dorylinae</taxon>
        <taxon>Ooceraea</taxon>
    </lineage>
</organism>
<evidence type="ECO:0000256" key="1">
    <source>
        <dbReference type="SAM" id="MobiDB-lite"/>
    </source>
</evidence>
<feature type="compositionally biased region" description="Low complexity" evidence="1">
    <location>
        <begin position="127"/>
        <end position="148"/>
    </location>
</feature>
<gene>
    <name evidence="2" type="ORF">X777_08746</name>
</gene>
<dbReference type="EMBL" id="KK107343">
    <property type="protein sequence ID" value="EZA52395.1"/>
    <property type="molecule type" value="Genomic_DNA"/>
</dbReference>
<dbReference type="AlphaFoldDB" id="A0A026W8L4"/>
<sequence>MLKMECIEEPLSETQLSSTMKLEDMTDYDRVAATLEQLVEDYGGKLVRQTGVISYEYTLPANQTATPTIVPDNPQISNVVKCCLSFETQQKENSAPIKLESDNISEPQENVQLESEPCAGANLEPVTQTQGTTTTTTSSVASTNTQTQQKENYMYNKSGRKIERVIYVRQPDAIQKVRKSWKAQRNQSIQKPMERASIGGISVGSKKLQVETKNAYILGILQETLRKHRTINSTNFVACEQIDEAKKNQSSDGESTFNRMEDDLFARSFPSLMVVVRPSIRDKYIRSQVAHTERRALDDKVKNMLGFSAAKFTEWLFEQGLVKSRQYCSHHSTKSEKVNLKYVSVFSGSVFQEAPYMPTVLLKLIYHWACQTDVQNVVSWVKVSNIYLKNFYTNLRSICTAAVWDKTRKMGGKNSVIQVGVISLGTTSQDGHLRQVKVGVLGVLDPVTSDLRLRACDPTQDEDRSFKRRFNNTLQPLKEWVHTDSRIMIDFPVDKSTGSYGYEGYQDP</sequence>
<keyword evidence="3" id="KW-1185">Reference proteome</keyword>
<dbReference type="Proteomes" id="UP000053097">
    <property type="component" value="Unassembled WGS sequence"/>
</dbReference>
<protein>
    <submittedName>
        <fullName evidence="2">Uncharacterized protein</fullName>
    </submittedName>
</protein>
<dbReference type="STRING" id="2015173.A0A026W8L4"/>
<reference evidence="2 3" key="1">
    <citation type="journal article" date="2014" name="Curr. Biol.">
        <title>The genome of the clonal raider ant Cerapachys biroi.</title>
        <authorList>
            <person name="Oxley P.R."/>
            <person name="Ji L."/>
            <person name="Fetter-Pruneda I."/>
            <person name="McKenzie S.K."/>
            <person name="Li C."/>
            <person name="Hu H."/>
            <person name="Zhang G."/>
            <person name="Kronauer D.J."/>
        </authorList>
    </citation>
    <scope>NUCLEOTIDE SEQUENCE [LARGE SCALE GENOMIC DNA]</scope>
</reference>
<evidence type="ECO:0000313" key="3">
    <source>
        <dbReference type="Proteomes" id="UP000053097"/>
    </source>
</evidence>
<accession>A0A026W8L4</accession>
<feature type="region of interest" description="Disordered" evidence="1">
    <location>
        <begin position="122"/>
        <end position="148"/>
    </location>
</feature>